<feature type="domain" description="Glyoxalase/fosfomycin resistance/dioxygenase" evidence="1">
    <location>
        <begin position="8"/>
        <end position="130"/>
    </location>
</feature>
<keyword evidence="3" id="KW-1185">Reference proteome</keyword>
<dbReference type="PANTHER" id="PTHR33990">
    <property type="entry name" value="PROTEIN YJDN-RELATED"/>
    <property type="match status" value="1"/>
</dbReference>
<evidence type="ECO:0000313" key="3">
    <source>
        <dbReference type="Proteomes" id="UP000293719"/>
    </source>
</evidence>
<dbReference type="Proteomes" id="UP000293719">
    <property type="component" value="Chromosome"/>
</dbReference>
<organism evidence="2 3">
    <name type="scientific">Roseitalea porphyridii</name>
    <dbReference type="NCBI Taxonomy" id="1852022"/>
    <lineage>
        <taxon>Bacteria</taxon>
        <taxon>Pseudomonadati</taxon>
        <taxon>Pseudomonadota</taxon>
        <taxon>Alphaproteobacteria</taxon>
        <taxon>Hyphomicrobiales</taxon>
        <taxon>Ahrensiaceae</taxon>
        <taxon>Roseitalea</taxon>
    </lineage>
</organism>
<dbReference type="AlphaFoldDB" id="A0A4P6V451"/>
<dbReference type="SUPFAM" id="SSF54593">
    <property type="entry name" value="Glyoxalase/Bleomycin resistance protein/Dihydroxybiphenyl dioxygenase"/>
    <property type="match status" value="1"/>
</dbReference>
<proteinExistence type="predicted"/>
<protein>
    <submittedName>
        <fullName evidence="2">VOC family protein</fullName>
    </submittedName>
</protein>
<dbReference type="GeneID" id="90768338"/>
<dbReference type="KEGG" id="rpod:E0E05_13595"/>
<dbReference type="PANTHER" id="PTHR33990:SF1">
    <property type="entry name" value="PROTEIN YJDN"/>
    <property type="match status" value="1"/>
</dbReference>
<dbReference type="Gene3D" id="3.10.180.10">
    <property type="entry name" value="2,3-Dihydroxybiphenyl 1,2-Dioxygenase, domain 1"/>
    <property type="match status" value="1"/>
</dbReference>
<dbReference type="InterPro" id="IPR028973">
    <property type="entry name" value="PhnB-like"/>
</dbReference>
<dbReference type="InterPro" id="IPR029068">
    <property type="entry name" value="Glyas_Bleomycin-R_OHBP_Dase"/>
</dbReference>
<gene>
    <name evidence="2" type="ORF">E0E05_13595</name>
</gene>
<evidence type="ECO:0000259" key="1">
    <source>
        <dbReference type="Pfam" id="PF00903"/>
    </source>
</evidence>
<name>A0A4P6V451_9HYPH</name>
<dbReference type="RefSeq" id="WP_131617209.1">
    <property type="nucleotide sequence ID" value="NZ_CP036532.1"/>
</dbReference>
<accession>A0A4P6V451</accession>
<dbReference type="OrthoDB" id="9795306at2"/>
<evidence type="ECO:0000313" key="2">
    <source>
        <dbReference type="EMBL" id="QBK31549.1"/>
    </source>
</evidence>
<dbReference type="InterPro" id="IPR004360">
    <property type="entry name" value="Glyas_Fos-R_dOase_dom"/>
</dbReference>
<dbReference type="EMBL" id="CP036532">
    <property type="protein sequence ID" value="QBK31549.1"/>
    <property type="molecule type" value="Genomic_DNA"/>
</dbReference>
<sequence length="138" mass="15300">MHPTPYLFFNGQCRQALTRYAEIFGTQIEDLMPASDMPPEFPVPDDRKDWVMHAQLRIGEGVIMASDNLMGESATMDGASVMLSYPTVDEARAVFDALAEGGEITMAFEPTFWAAGFGTLRDRFGVRWMIGTDEAPAQ</sequence>
<dbReference type="Pfam" id="PF00903">
    <property type="entry name" value="Glyoxalase"/>
    <property type="match status" value="1"/>
</dbReference>
<dbReference type="CDD" id="cd06588">
    <property type="entry name" value="PhnB_like"/>
    <property type="match status" value="1"/>
</dbReference>
<reference evidence="2 3" key="1">
    <citation type="journal article" date="2017" name="Int. J. Syst. Evol. Microbiol.">
        <title>Roseitalea porphyridii gen. nov., sp. nov., isolated from a red alga, and reclassification of Hoeflea suaedae Chung et al. 2013 as Pseudohoeflea suaedae gen. nov., comb. nov.</title>
        <authorList>
            <person name="Hyeon J.W."/>
            <person name="Jeong S.E."/>
            <person name="Baek K."/>
            <person name="Jeon C.O."/>
        </authorList>
    </citation>
    <scope>NUCLEOTIDE SEQUENCE [LARGE SCALE GENOMIC DNA]</scope>
    <source>
        <strain evidence="2 3">MA7-20</strain>
    </source>
</reference>